<dbReference type="AlphaFoldDB" id="A0A1F6DW69"/>
<dbReference type="SUPFAM" id="SSF53335">
    <property type="entry name" value="S-adenosyl-L-methionine-dependent methyltransferases"/>
    <property type="match status" value="1"/>
</dbReference>
<sequence>MSVQKSGFGDYGARAKAYADGRLKYPNWIFERLMDKIAEVEKLAGDTSGEEGFLGASVLDVACGTGIGTRQLWDYQLLGFGVDQDPRMIKIALKTQVNMSGILSGFTAVPPYMVASVSDIPSEPRVHAITTFGGLYWFHKVPGSMGSIWNKLSRGGVFMAADEHHLYHERKYANIKRRYIEGEVPAPDKSFFPAKVLEHHGFNDIDTHERDLQKTLSAGRAYKYLLSASWINLVPSKRIPALYKELRALVQSEKDATGRVQWRFRFTATFGTKGPRGGL</sequence>
<protein>
    <recommendedName>
        <fullName evidence="1">Methyltransferase type 11 domain-containing protein</fullName>
    </recommendedName>
</protein>
<accession>A0A1F6DW69</accession>
<evidence type="ECO:0000259" key="1">
    <source>
        <dbReference type="Pfam" id="PF08241"/>
    </source>
</evidence>
<gene>
    <name evidence="2" type="ORF">A3D71_04700</name>
</gene>
<dbReference type="InterPro" id="IPR013216">
    <property type="entry name" value="Methyltransf_11"/>
</dbReference>
<comment type="caution">
    <text evidence="2">The sequence shown here is derived from an EMBL/GenBank/DDBJ whole genome shotgun (WGS) entry which is preliminary data.</text>
</comment>
<name>A0A1F6DW69_9BACT</name>
<dbReference type="GO" id="GO:0008757">
    <property type="term" value="F:S-adenosylmethionine-dependent methyltransferase activity"/>
    <property type="evidence" value="ECO:0007669"/>
    <property type="project" value="InterPro"/>
</dbReference>
<evidence type="ECO:0000313" key="3">
    <source>
        <dbReference type="Proteomes" id="UP000177652"/>
    </source>
</evidence>
<proteinExistence type="predicted"/>
<organism evidence="2 3">
    <name type="scientific">Candidatus Kaiserbacteria bacterium RIFCSPHIGHO2_02_FULL_55_20</name>
    <dbReference type="NCBI Taxonomy" id="1798497"/>
    <lineage>
        <taxon>Bacteria</taxon>
        <taxon>Candidatus Kaiseribacteriota</taxon>
    </lineage>
</organism>
<dbReference type="EMBL" id="MFLK01000037">
    <property type="protein sequence ID" value="OGG65685.1"/>
    <property type="molecule type" value="Genomic_DNA"/>
</dbReference>
<dbReference type="Pfam" id="PF08241">
    <property type="entry name" value="Methyltransf_11"/>
    <property type="match status" value="1"/>
</dbReference>
<evidence type="ECO:0000313" key="2">
    <source>
        <dbReference type="EMBL" id="OGG65685.1"/>
    </source>
</evidence>
<reference evidence="2 3" key="1">
    <citation type="journal article" date="2016" name="Nat. Commun.">
        <title>Thousands of microbial genomes shed light on interconnected biogeochemical processes in an aquifer system.</title>
        <authorList>
            <person name="Anantharaman K."/>
            <person name="Brown C.T."/>
            <person name="Hug L.A."/>
            <person name="Sharon I."/>
            <person name="Castelle C.J."/>
            <person name="Probst A.J."/>
            <person name="Thomas B.C."/>
            <person name="Singh A."/>
            <person name="Wilkins M.J."/>
            <person name="Karaoz U."/>
            <person name="Brodie E.L."/>
            <person name="Williams K.H."/>
            <person name="Hubbard S.S."/>
            <person name="Banfield J.F."/>
        </authorList>
    </citation>
    <scope>NUCLEOTIDE SEQUENCE [LARGE SCALE GENOMIC DNA]</scope>
</reference>
<dbReference type="Proteomes" id="UP000177652">
    <property type="component" value="Unassembled WGS sequence"/>
</dbReference>
<feature type="domain" description="Methyltransferase type 11" evidence="1">
    <location>
        <begin position="59"/>
        <end position="159"/>
    </location>
</feature>
<dbReference type="Gene3D" id="3.40.50.150">
    <property type="entry name" value="Vaccinia Virus protein VP39"/>
    <property type="match status" value="1"/>
</dbReference>
<dbReference type="InterPro" id="IPR029063">
    <property type="entry name" value="SAM-dependent_MTases_sf"/>
</dbReference>